<feature type="chain" id="PRO_5047153242" description="Cyanovirin-N domain-containing protein" evidence="1">
    <location>
        <begin position="23"/>
        <end position="126"/>
    </location>
</feature>
<evidence type="ECO:0008006" key="4">
    <source>
        <dbReference type="Google" id="ProtNLM"/>
    </source>
</evidence>
<evidence type="ECO:0000313" key="3">
    <source>
        <dbReference type="Proteomes" id="UP000294003"/>
    </source>
</evidence>
<gene>
    <name evidence="2" type="ORF">DL762_002958</name>
</gene>
<protein>
    <recommendedName>
        <fullName evidence="4">Cyanovirin-N domain-containing protein</fullName>
    </recommendedName>
</protein>
<feature type="signal peptide" evidence="1">
    <location>
        <begin position="1"/>
        <end position="22"/>
    </location>
</feature>
<accession>A0ABY0HBW0</accession>
<keyword evidence="3" id="KW-1185">Reference proteome</keyword>
<evidence type="ECO:0000313" key="2">
    <source>
        <dbReference type="EMBL" id="RYO89873.1"/>
    </source>
</evidence>
<evidence type="ECO:0000256" key="1">
    <source>
        <dbReference type="SAM" id="SignalP"/>
    </source>
</evidence>
<proteinExistence type="predicted"/>
<name>A0ABY0HBW0_9PEZI</name>
<organism evidence="2 3">
    <name type="scientific">Monosporascus cannonballus</name>
    <dbReference type="NCBI Taxonomy" id="155416"/>
    <lineage>
        <taxon>Eukaryota</taxon>
        <taxon>Fungi</taxon>
        <taxon>Dikarya</taxon>
        <taxon>Ascomycota</taxon>
        <taxon>Pezizomycotina</taxon>
        <taxon>Sordariomycetes</taxon>
        <taxon>Xylariomycetidae</taxon>
        <taxon>Xylariales</taxon>
        <taxon>Xylariales incertae sedis</taxon>
        <taxon>Monosporascus</taxon>
    </lineage>
</organism>
<sequence length="126" mass="13352">MKSTTILSSIIIGFVLAIGAAAVPLEDNSPNVAGEPRQLQGKVCARSGTNEAAGEGIIVTAITLANETTSLDKPQANFDGFCSPNNQICQLRWREGIFVCQGYCHCSNASPVSWTSPDVMRLPNTP</sequence>
<keyword evidence="1" id="KW-0732">Signal</keyword>
<dbReference type="Proteomes" id="UP000294003">
    <property type="component" value="Unassembled WGS sequence"/>
</dbReference>
<reference evidence="2 3" key="1">
    <citation type="submission" date="2018-06" db="EMBL/GenBank/DDBJ databases">
        <title>Complete Genomes of Monosporascus.</title>
        <authorList>
            <person name="Robinson A.J."/>
            <person name="Natvig D.O."/>
        </authorList>
    </citation>
    <scope>NUCLEOTIDE SEQUENCE [LARGE SCALE GENOMIC DNA]</scope>
    <source>
        <strain evidence="2 3">CBS 609.92</strain>
    </source>
</reference>
<comment type="caution">
    <text evidence="2">The sequence shown here is derived from an EMBL/GenBank/DDBJ whole genome shotgun (WGS) entry which is preliminary data.</text>
</comment>
<dbReference type="EMBL" id="QJNS01000065">
    <property type="protein sequence ID" value="RYO89873.1"/>
    <property type="molecule type" value="Genomic_DNA"/>
</dbReference>